<keyword evidence="13" id="KW-1185">Reference proteome</keyword>
<evidence type="ECO:0000256" key="8">
    <source>
        <dbReference type="ARBA" id="ARBA00023004"/>
    </source>
</evidence>
<evidence type="ECO:0000259" key="10">
    <source>
        <dbReference type="Pfam" id="PF00724"/>
    </source>
</evidence>
<dbReference type="SUPFAM" id="SSF51905">
    <property type="entry name" value="FAD/NAD(P)-binding domain"/>
    <property type="match status" value="1"/>
</dbReference>
<evidence type="ECO:0000256" key="5">
    <source>
        <dbReference type="ARBA" id="ARBA00022643"/>
    </source>
</evidence>
<evidence type="ECO:0000256" key="2">
    <source>
        <dbReference type="ARBA" id="ARBA00001966"/>
    </source>
</evidence>
<feature type="domain" description="FAD/NAD(P)-binding" evidence="11">
    <location>
        <begin position="376"/>
        <end position="644"/>
    </location>
</feature>
<organism evidence="12 13">
    <name type="scientific">Sporichthya brevicatena</name>
    <dbReference type="NCBI Taxonomy" id="171442"/>
    <lineage>
        <taxon>Bacteria</taxon>
        <taxon>Bacillati</taxon>
        <taxon>Actinomycetota</taxon>
        <taxon>Actinomycetes</taxon>
        <taxon>Sporichthyales</taxon>
        <taxon>Sporichthyaceae</taxon>
        <taxon>Sporichthya</taxon>
    </lineage>
</organism>
<evidence type="ECO:0000256" key="6">
    <source>
        <dbReference type="ARBA" id="ARBA00022723"/>
    </source>
</evidence>
<evidence type="ECO:0000256" key="9">
    <source>
        <dbReference type="ARBA" id="ARBA00023014"/>
    </source>
</evidence>
<keyword evidence="9" id="KW-0411">Iron-sulfur</keyword>
<protein>
    <submittedName>
        <fullName evidence="12">NADPH-dependent 2,4-dienoyl-CoA reductase</fullName>
    </submittedName>
</protein>
<dbReference type="Proteomes" id="UP001500957">
    <property type="component" value="Unassembled WGS sequence"/>
</dbReference>
<dbReference type="Gene3D" id="3.20.20.70">
    <property type="entry name" value="Aldolase class I"/>
    <property type="match status" value="1"/>
</dbReference>
<sequence length="670" mass="71277">MSYPHLFTPLTLGHLTLPNRVLMGSMHLGLEEAPGGFERMAAFYAERARGGVALMVTGGIAPNEVGRPLEHGATMTSADDVRDHRIVTDAVHATGGRIVMQILHFGRYAKHADLVAPSAIRAPINHLTPREMTTDEVDSTVDDFARAAELAREAGYDGVEIMGSEGYLINTFLAGCTNRRTDEWGGDARGRMRFATEIVRRTRARVGSDFLLLFRLSMLDLVPGGSTLAETLELAKELEAVGVDILNTGIGWHEARVPTIATPVPRAAFAEVTRRLRSGVGIPVVASNRINTPEVAEALLADGVADLVSMARPLLADADFVAKAQAGQAERINTCIGCNQACIDHTLDGRITSCLVNPRACHETLLDLSPTTLRKRVAVVGAGPAGMSAALTAARRGHEVVLHDAADVIGGQFDLARRIPGKEEFAETLRYFGAELVAAGVRLELGRRATVADLTGFDEVVLATGVDPRIPELEGIDHPKVVGYLEVLRGEVTVGSRVAIVGAGGIGFDVAAFLTQDGPSVSTDVELFFQHWGVDPDFLAPGGLVEAGPAHSARTVHLLQRRTSKPGEGLGLTTGWIHRTELARRGVRMVAGVTYRRVDDEGLHIETGNGPLTLEVDHVVICAGQVPRRDLYDDLVAAGVSVHLIGGADVAAELDAKRAIAQGTTLAAAL</sequence>
<dbReference type="RefSeq" id="WP_344609484.1">
    <property type="nucleotide sequence ID" value="NZ_BAAAHE010000052.1"/>
</dbReference>
<evidence type="ECO:0000256" key="7">
    <source>
        <dbReference type="ARBA" id="ARBA00023002"/>
    </source>
</evidence>
<evidence type="ECO:0000313" key="12">
    <source>
        <dbReference type="EMBL" id="GAA0637391.1"/>
    </source>
</evidence>
<proteinExistence type="inferred from homology"/>
<gene>
    <name evidence="12" type="ORF">GCM10009547_47260</name>
</gene>
<evidence type="ECO:0000313" key="13">
    <source>
        <dbReference type="Proteomes" id="UP001500957"/>
    </source>
</evidence>
<dbReference type="InterPro" id="IPR001155">
    <property type="entry name" value="OxRdtase_FMN_N"/>
</dbReference>
<dbReference type="Gene3D" id="3.50.50.60">
    <property type="entry name" value="FAD/NAD(P)-binding domain"/>
    <property type="match status" value="1"/>
</dbReference>
<dbReference type="SUPFAM" id="SSF51971">
    <property type="entry name" value="Nucleotide-binding domain"/>
    <property type="match status" value="1"/>
</dbReference>
<evidence type="ECO:0000256" key="4">
    <source>
        <dbReference type="ARBA" id="ARBA00022630"/>
    </source>
</evidence>
<dbReference type="Pfam" id="PF00724">
    <property type="entry name" value="Oxidored_FMN"/>
    <property type="match status" value="1"/>
</dbReference>
<feature type="domain" description="NADH:flavin oxidoreductase/NADH oxidase N-terminal" evidence="10">
    <location>
        <begin position="6"/>
        <end position="328"/>
    </location>
</feature>
<dbReference type="EMBL" id="BAAAHE010000052">
    <property type="protein sequence ID" value="GAA0637391.1"/>
    <property type="molecule type" value="Genomic_DNA"/>
</dbReference>
<dbReference type="PANTHER" id="PTHR42917">
    <property type="entry name" value="2,4-DIENOYL-COA REDUCTASE"/>
    <property type="match status" value="1"/>
</dbReference>
<dbReference type="SUPFAM" id="SSF51395">
    <property type="entry name" value="FMN-linked oxidoreductases"/>
    <property type="match status" value="1"/>
</dbReference>
<comment type="cofactor">
    <cofactor evidence="1">
        <name>FMN</name>
        <dbReference type="ChEBI" id="CHEBI:58210"/>
    </cofactor>
</comment>
<evidence type="ECO:0000256" key="3">
    <source>
        <dbReference type="ARBA" id="ARBA00011048"/>
    </source>
</evidence>
<comment type="cofactor">
    <cofactor evidence="2">
        <name>[4Fe-4S] cluster</name>
        <dbReference type="ChEBI" id="CHEBI:49883"/>
    </cofactor>
</comment>
<dbReference type="InterPro" id="IPR023753">
    <property type="entry name" value="FAD/NAD-binding_dom"/>
</dbReference>
<dbReference type="InterPro" id="IPR036188">
    <property type="entry name" value="FAD/NAD-bd_sf"/>
</dbReference>
<keyword evidence="6" id="KW-0479">Metal-binding</keyword>
<evidence type="ECO:0000256" key="1">
    <source>
        <dbReference type="ARBA" id="ARBA00001917"/>
    </source>
</evidence>
<dbReference type="PRINTS" id="PR00411">
    <property type="entry name" value="PNDRDTASEI"/>
</dbReference>
<dbReference type="PANTHER" id="PTHR42917:SF2">
    <property type="entry name" value="2,4-DIENOYL-COA REDUCTASE [(2E)-ENOYL-COA-PRODUCING]"/>
    <property type="match status" value="1"/>
</dbReference>
<reference evidence="13" key="1">
    <citation type="journal article" date="2019" name="Int. J. Syst. Evol. Microbiol.">
        <title>The Global Catalogue of Microorganisms (GCM) 10K type strain sequencing project: providing services to taxonomists for standard genome sequencing and annotation.</title>
        <authorList>
            <consortium name="The Broad Institute Genomics Platform"/>
            <consortium name="The Broad Institute Genome Sequencing Center for Infectious Disease"/>
            <person name="Wu L."/>
            <person name="Ma J."/>
        </authorList>
    </citation>
    <scope>NUCLEOTIDE SEQUENCE [LARGE SCALE GENOMIC DNA]</scope>
    <source>
        <strain evidence="13">JCM 10671</strain>
    </source>
</reference>
<dbReference type="Gene3D" id="3.40.50.720">
    <property type="entry name" value="NAD(P)-binding Rossmann-like Domain"/>
    <property type="match status" value="1"/>
</dbReference>
<keyword evidence="4" id="KW-0285">Flavoprotein</keyword>
<evidence type="ECO:0000259" key="11">
    <source>
        <dbReference type="Pfam" id="PF07992"/>
    </source>
</evidence>
<comment type="caution">
    <text evidence="12">The sequence shown here is derived from an EMBL/GenBank/DDBJ whole genome shotgun (WGS) entry which is preliminary data.</text>
</comment>
<dbReference type="InterPro" id="IPR051793">
    <property type="entry name" value="NADH:flavin_oxidoreductase"/>
</dbReference>
<name>A0ABP3SJK6_9ACTN</name>
<comment type="similarity">
    <text evidence="3">In the N-terminal section; belongs to the NADH:flavin oxidoreductase/NADH oxidase family.</text>
</comment>
<keyword evidence="7" id="KW-0560">Oxidoreductase</keyword>
<accession>A0ABP3SJK6</accession>
<keyword evidence="5" id="KW-0288">FMN</keyword>
<keyword evidence="8" id="KW-0408">Iron</keyword>
<dbReference type="CDD" id="cd02930">
    <property type="entry name" value="DCR_FMN"/>
    <property type="match status" value="1"/>
</dbReference>
<dbReference type="PRINTS" id="PR00368">
    <property type="entry name" value="FADPNR"/>
</dbReference>
<dbReference type="Pfam" id="PF07992">
    <property type="entry name" value="Pyr_redox_2"/>
    <property type="match status" value="1"/>
</dbReference>
<dbReference type="InterPro" id="IPR013785">
    <property type="entry name" value="Aldolase_TIM"/>
</dbReference>